<gene>
    <name evidence="3" type="ORF">ACFO0N_00230</name>
</gene>
<accession>A0ABD5P6I4</accession>
<dbReference type="AlphaFoldDB" id="A0ABD5P6I4"/>
<keyword evidence="1" id="KW-0812">Transmembrane</keyword>
<feature type="transmembrane region" description="Helical" evidence="1">
    <location>
        <begin position="23"/>
        <end position="43"/>
    </location>
</feature>
<evidence type="ECO:0000256" key="1">
    <source>
        <dbReference type="SAM" id="Phobius"/>
    </source>
</evidence>
<evidence type="ECO:0000259" key="2">
    <source>
        <dbReference type="Pfam" id="PF26465"/>
    </source>
</evidence>
<keyword evidence="4" id="KW-1185">Reference proteome</keyword>
<organism evidence="3 4">
    <name type="scientific">Halobium salinum</name>
    <dbReference type="NCBI Taxonomy" id="1364940"/>
    <lineage>
        <taxon>Archaea</taxon>
        <taxon>Methanobacteriati</taxon>
        <taxon>Methanobacteriota</taxon>
        <taxon>Stenosarchaea group</taxon>
        <taxon>Halobacteria</taxon>
        <taxon>Halobacteriales</taxon>
        <taxon>Haloferacaceae</taxon>
        <taxon>Halobium</taxon>
    </lineage>
</organism>
<dbReference type="Pfam" id="PF26465">
    <property type="entry name" value="DUF8142"/>
    <property type="match status" value="1"/>
</dbReference>
<dbReference type="RefSeq" id="WP_267624724.1">
    <property type="nucleotide sequence ID" value="NZ_JAODIW010000010.1"/>
</dbReference>
<evidence type="ECO:0000313" key="4">
    <source>
        <dbReference type="Proteomes" id="UP001595921"/>
    </source>
</evidence>
<keyword evidence="1" id="KW-0472">Membrane</keyword>
<dbReference type="InterPro" id="IPR058455">
    <property type="entry name" value="DUF8142"/>
</dbReference>
<dbReference type="EMBL" id="JBHSDS010000001">
    <property type="protein sequence ID" value="MFC4356369.1"/>
    <property type="molecule type" value="Genomic_DNA"/>
</dbReference>
<feature type="domain" description="DUF8142" evidence="2">
    <location>
        <begin position="9"/>
        <end position="78"/>
    </location>
</feature>
<reference evidence="3 4" key="1">
    <citation type="journal article" date="2019" name="Int. J. Syst. Evol. Microbiol.">
        <title>The Global Catalogue of Microorganisms (GCM) 10K type strain sequencing project: providing services to taxonomists for standard genome sequencing and annotation.</title>
        <authorList>
            <consortium name="The Broad Institute Genomics Platform"/>
            <consortium name="The Broad Institute Genome Sequencing Center for Infectious Disease"/>
            <person name="Wu L."/>
            <person name="Ma J."/>
        </authorList>
    </citation>
    <scope>NUCLEOTIDE SEQUENCE [LARGE SCALE GENOMIC DNA]</scope>
    <source>
        <strain evidence="3 4">CGMCC 1.12553</strain>
    </source>
</reference>
<feature type="transmembrane region" description="Helical" evidence="1">
    <location>
        <begin position="49"/>
        <end position="69"/>
    </location>
</feature>
<evidence type="ECO:0000313" key="3">
    <source>
        <dbReference type="EMBL" id="MFC4356369.1"/>
    </source>
</evidence>
<proteinExistence type="predicted"/>
<dbReference type="Proteomes" id="UP001595921">
    <property type="component" value="Unassembled WGS sequence"/>
</dbReference>
<sequence length="78" mass="8762">MDGTTAEESTPPQLENDRNRKQAVLYTLPFLAIGLGCVVLLLLWGLEPLWGFVIILPILFCSMLTYIVFSTDFLEGRT</sequence>
<protein>
    <recommendedName>
        <fullName evidence="2">DUF8142 domain-containing protein</fullName>
    </recommendedName>
</protein>
<name>A0ABD5P6I4_9EURY</name>
<keyword evidence="1" id="KW-1133">Transmembrane helix</keyword>
<comment type="caution">
    <text evidence="3">The sequence shown here is derived from an EMBL/GenBank/DDBJ whole genome shotgun (WGS) entry which is preliminary data.</text>
</comment>